<reference evidence="2" key="1">
    <citation type="submission" date="2022-11" db="UniProtKB">
        <authorList>
            <consortium name="WormBaseParasite"/>
        </authorList>
    </citation>
    <scope>IDENTIFICATION</scope>
</reference>
<sequence length="415" mass="46429">MPVITEGQVLGIFFLSIILPSLPLWISAVCFFSGFCDHGLKSVRKVRTHLNPFIRENHHHRSGTEMETFLERRNDERQQISTKEDIERHSQITEAHSGMSAPARLETSQGQVLGIFFLSIILPSLPLWISAVCFFSGFCDHGLKSVRKVRTHLNPFIRENHHHRSGTEMETFLERRNDERQQISTKEDIERHSLITEAHSGMSAPARLETSPSSYMDVAAATSSRHVISAATKGNESGGTFNSAGSVHSEPLPNVSREPRNQSSFNMTSVSQQLPFYPPPVNMELISKVQELTAQNNQLMGNNFKALDTITQLVESFNLMAYSIKLWSGNLSQQIPQIPQEPSPESHQKEPPIAKIPVVKIPSNGSNISNGSCNGTMPSKLLNQQKQRPNNRREKKKTIPKIQIENVSLSGKSIP</sequence>
<name>A0AC34FGL7_9BILA</name>
<organism evidence="1 2">
    <name type="scientific">Panagrolaimus sp. ES5</name>
    <dbReference type="NCBI Taxonomy" id="591445"/>
    <lineage>
        <taxon>Eukaryota</taxon>
        <taxon>Metazoa</taxon>
        <taxon>Ecdysozoa</taxon>
        <taxon>Nematoda</taxon>
        <taxon>Chromadorea</taxon>
        <taxon>Rhabditida</taxon>
        <taxon>Tylenchina</taxon>
        <taxon>Panagrolaimomorpha</taxon>
        <taxon>Panagrolaimoidea</taxon>
        <taxon>Panagrolaimidae</taxon>
        <taxon>Panagrolaimus</taxon>
    </lineage>
</organism>
<dbReference type="Proteomes" id="UP000887579">
    <property type="component" value="Unplaced"/>
</dbReference>
<accession>A0AC34FGL7</accession>
<dbReference type="WBParaSite" id="ES5_v2.g16518.t1">
    <property type="protein sequence ID" value="ES5_v2.g16518.t1"/>
    <property type="gene ID" value="ES5_v2.g16518"/>
</dbReference>
<evidence type="ECO:0000313" key="2">
    <source>
        <dbReference type="WBParaSite" id="ES5_v2.g16518.t1"/>
    </source>
</evidence>
<protein>
    <submittedName>
        <fullName evidence="2">Uncharacterized protein</fullName>
    </submittedName>
</protein>
<proteinExistence type="predicted"/>
<evidence type="ECO:0000313" key="1">
    <source>
        <dbReference type="Proteomes" id="UP000887579"/>
    </source>
</evidence>